<name>A0AAE0E6S2_9ROSI</name>
<dbReference type="PANTHER" id="PTHR47873:SF1">
    <property type="entry name" value="ARM REPEAT SUPERFAMILY PROTEIN"/>
    <property type="match status" value="1"/>
</dbReference>
<feature type="region of interest" description="Disordered" evidence="1">
    <location>
        <begin position="1"/>
        <end position="20"/>
    </location>
</feature>
<comment type="caution">
    <text evidence="3">The sequence shown here is derived from an EMBL/GenBank/DDBJ whole genome shotgun (WGS) entry which is preliminary data.</text>
</comment>
<evidence type="ECO:0000259" key="2">
    <source>
        <dbReference type="Pfam" id="PF25598"/>
    </source>
</evidence>
<feature type="region of interest" description="Disordered" evidence="1">
    <location>
        <begin position="32"/>
        <end position="120"/>
    </location>
</feature>
<evidence type="ECO:0000313" key="4">
    <source>
        <dbReference type="Proteomes" id="UP001281410"/>
    </source>
</evidence>
<sequence>MKSHHQQQQQPKLKTQPRPLFSCGFFRHCTQSVLSPTNSHSPPLPLTTPFQQPPPPPPPPPPPQLPTTTHQPESSSSSSSASQSFTQWRFPLPTSPIHPHSYSDSQPEIKPKPVPAFTLPPKPLPPPIPYTSVQELFHLAEIQLTTGSDSDQLAALYLLERSLVPNPPSDPACQPELMRGVVANLKNRAGAKPATKILLALCLAEGNRHVAVEAGAAGAVIEVVAELEAAAGERALAALELMCTVAEGAAEVRAHALAVPVMVSMMGQMAGRGKEYAISVLAVIYGGGGSGEELVMTAPPEEVARAVALALQGDCTARGRRKATQLLKALSEYGRPDLTQDENERL</sequence>
<dbReference type="InterPro" id="IPR058678">
    <property type="entry name" value="ARM_PUB"/>
</dbReference>
<feature type="compositionally biased region" description="Low complexity" evidence="1">
    <location>
        <begin position="66"/>
        <end position="84"/>
    </location>
</feature>
<dbReference type="AlphaFoldDB" id="A0AAE0E6S2"/>
<reference evidence="3" key="1">
    <citation type="journal article" date="2023" name="Plant J.">
        <title>Genome sequences and population genomics provide insights into the demographic history, inbreeding, and mutation load of two 'living fossil' tree species of Dipteronia.</title>
        <authorList>
            <person name="Feng Y."/>
            <person name="Comes H.P."/>
            <person name="Chen J."/>
            <person name="Zhu S."/>
            <person name="Lu R."/>
            <person name="Zhang X."/>
            <person name="Li P."/>
            <person name="Qiu J."/>
            <person name="Olsen K.M."/>
            <person name="Qiu Y."/>
        </authorList>
    </citation>
    <scope>NUCLEOTIDE SEQUENCE</scope>
    <source>
        <strain evidence="3">NBL</strain>
    </source>
</reference>
<proteinExistence type="predicted"/>
<dbReference type="Proteomes" id="UP001281410">
    <property type="component" value="Unassembled WGS sequence"/>
</dbReference>
<feature type="domain" description="U-box" evidence="2">
    <location>
        <begin position="175"/>
        <end position="331"/>
    </location>
</feature>
<dbReference type="EMBL" id="JANJYJ010000005">
    <property type="protein sequence ID" value="KAK3212959.1"/>
    <property type="molecule type" value="Genomic_DNA"/>
</dbReference>
<feature type="compositionally biased region" description="Polar residues" evidence="1">
    <location>
        <begin position="32"/>
        <end position="41"/>
    </location>
</feature>
<evidence type="ECO:0000256" key="1">
    <source>
        <dbReference type="SAM" id="MobiDB-lite"/>
    </source>
</evidence>
<dbReference type="Pfam" id="PF25598">
    <property type="entry name" value="ARM_PUB"/>
    <property type="match status" value="1"/>
</dbReference>
<organism evidence="3 4">
    <name type="scientific">Dipteronia sinensis</name>
    <dbReference type="NCBI Taxonomy" id="43782"/>
    <lineage>
        <taxon>Eukaryota</taxon>
        <taxon>Viridiplantae</taxon>
        <taxon>Streptophyta</taxon>
        <taxon>Embryophyta</taxon>
        <taxon>Tracheophyta</taxon>
        <taxon>Spermatophyta</taxon>
        <taxon>Magnoliopsida</taxon>
        <taxon>eudicotyledons</taxon>
        <taxon>Gunneridae</taxon>
        <taxon>Pentapetalae</taxon>
        <taxon>rosids</taxon>
        <taxon>malvids</taxon>
        <taxon>Sapindales</taxon>
        <taxon>Sapindaceae</taxon>
        <taxon>Hippocastanoideae</taxon>
        <taxon>Acereae</taxon>
        <taxon>Dipteronia</taxon>
    </lineage>
</organism>
<feature type="compositionally biased region" description="Pro residues" evidence="1">
    <location>
        <begin position="42"/>
        <end position="65"/>
    </location>
</feature>
<keyword evidence="4" id="KW-1185">Reference proteome</keyword>
<evidence type="ECO:0000313" key="3">
    <source>
        <dbReference type="EMBL" id="KAK3212959.1"/>
    </source>
</evidence>
<protein>
    <recommendedName>
        <fullName evidence="2">U-box domain-containing protein</fullName>
    </recommendedName>
</protein>
<accession>A0AAE0E6S2</accession>
<feature type="compositionally biased region" description="Low complexity" evidence="1">
    <location>
        <begin position="1"/>
        <end position="10"/>
    </location>
</feature>
<dbReference type="PANTHER" id="PTHR47873">
    <property type="entry name" value="ARM REPEAT SUPERFAMILY PROTEIN"/>
    <property type="match status" value="1"/>
</dbReference>
<gene>
    <name evidence="3" type="ORF">Dsin_017665</name>
</gene>